<keyword evidence="2" id="KW-0808">Transferase</keyword>
<keyword evidence="3" id="KW-1185">Reference proteome</keyword>
<feature type="domain" description="DUF5714" evidence="1">
    <location>
        <begin position="60"/>
        <end position="231"/>
    </location>
</feature>
<proteinExistence type="predicted"/>
<comment type="caution">
    <text evidence="2">The sequence shown here is derived from an EMBL/GenBank/DDBJ whole genome shotgun (WGS) entry which is preliminary data.</text>
</comment>
<dbReference type="EMBL" id="WPOC01000003">
    <property type="protein sequence ID" value="MVN14304.1"/>
    <property type="molecule type" value="Genomic_DNA"/>
</dbReference>
<protein>
    <submittedName>
        <fullName evidence="2">SAM-dependent methyltransferase</fullName>
    </submittedName>
</protein>
<accession>A0A6N8IEG7</accession>
<dbReference type="InterPro" id="IPR043768">
    <property type="entry name" value="DUF5714"/>
</dbReference>
<dbReference type="GO" id="GO:0008168">
    <property type="term" value="F:methyltransferase activity"/>
    <property type="evidence" value="ECO:0007669"/>
    <property type="project" value="UniProtKB-KW"/>
</dbReference>
<dbReference type="GO" id="GO:0032259">
    <property type="term" value="P:methylation"/>
    <property type="evidence" value="ECO:0007669"/>
    <property type="project" value="UniProtKB-KW"/>
</dbReference>
<gene>
    <name evidence="2" type="ORF">GO738_02880</name>
</gene>
<dbReference type="AlphaFoldDB" id="A0A6N8IEG7"/>
<name>A0A6N8IEG7_9ACTN</name>
<dbReference type="Proteomes" id="UP000468327">
    <property type="component" value="Unassembled WGS sequence"/>
</dbReference>
<sequence length="235" mass="25344">MSAGLAICLVCGKPLDYFEEAREVACHICGKKETGHSVCTAGHYVCDACHRKGGVDHAMEYCSSADSRNPVEMAMAMMDDKSIFPNGPEHHTLVGAALLAAYKNAGGDLDLPRALVEMRNRSMNVPGGACGLWGTCGAAVSAGMYWSIVSGSTPMTRGPWAETQRLTSRILGRLADLGGPRCCKRTGFVALQEAAAYTAELSGVEMEMPERITCRYYHRNRECLKVGCPFFPRPA</sequence>
<evidence type="ECO:0000313" key="2">
    <source>
        <dbReference type="EMBL" id="MVN14304.1"/>
    </source>
</evidence>
<evidence type="ECO:0000259" key="1">
    <source>
        <dbReference type="Pfam" id="PF18978"/>
    </source>
</evidence>
<evidence type="ECO:0000313" key="3">
    <source>
        <dbReference type="Proteomes" id="UP000468327"/>
    </source>
</evidence>
<keyword evidence="2" id="KW-0489">Methyltransferase</keyword>
<reference evidence="2 3" key="1">
    <citation type="submission" date="2019-11" db="EMBL/GenBank/DDBJ databases">
        <title>Whole genome shotgun sequencing (WGS) data from Adlercreutzia equolifaciens ResAG-91, Eggerthella lenta MRI-F36, MRI-F37, MRI-F40, ResAG-49, ResAG-88, ResAG-121, ResAG-145, and Gordonibacter sp. ResAG-5, ResAG-26, ResAG-43, ResAG-50, ResAG-59.</title>
        <authorList>
            <person name="Stoll D.A."/>
            <person name="Danylec N."/>
            <person name="Franz C.M.A.P."/>
            <person name="Huch M."/>
        </authorList>
    </citation>
    <scope>NUCLEOTIDE SEQUENCE [LARGE SCALE GENOMIC DNA]</scope>
    <source>
        <strain evidence="2 3">ResAG-59</strain>
    </source>
</reference>
<dbReference type="Pfam" id="PF18978">
    <property type="entry name" value="DUF5714"/>
    <property type="match status" value="1"/>
</dbReference>
<dbReference type="RefSeq" id="WP_157005134.1">
    <property type="nucleotide sequence ID" value="NZ_DBEZYS010000246.1"/>
</dbReference>
<organism evidence="2 3">
    <name type="scientific">Gordonibacter urolithinfaciens</name>
    <dbReference type="NCBI Taxonomy" id="1335613"/>
    <lineage>
        <taxon>Bacteria</taxon>
        <taxon>Bacillati</taxon>
        <taxon>Actinomycetota</taxon>
        <taxon>Coriobacteriia</taxon>
        <taxon>Eggerthellales</taxon>
        <taxon>Eggerthellaceae</taxon>
        <taxon>Gordonibacter</taxon>
    </lineage>
</organism>